<comment type="caution">
    <text evidence="1">The sequence shown here is derived from an EMBL/GenBank/DDBJ whole genome shotgun (WGS) entry which is preliminary data.</text>
</comment>
<protein>
    <submittedName>
        <fullName evidence="1">Uncharacterized protein</fullName>
    </submittedName>
</protein>
<dbReference type="AlphaFoldDB" id="A0A645GKK0"/>
<accession>A0A645GKK0</accession>
<name>A0A645GKK0_9ZZZZ</name>
<proteinExistence type="predicted"/>
<evidence type="ECO:0000313" key="1">
    <source>
        <dbReference type="EMBL" id="MPN26670.1"/>
    </source>
</evidence>
<dbReference type="EMBL" id="VSSQ01076261">
    <property type="protein sequence ID" value="MPN26670.1"/>
    <property type="molecule type" value="Genomic_DNA"/>
</dbReference>
<reference evidence="1" key="1">
    <citation type="submission" date="2019-08" db="EMBL/GenBank/DDBJ databases">
        <authorList>
            <person name="Kucharzyk K."/>
            <person name="Murdoch R.W."/>
            <person name="Higgins S."/>
            <person name="Loffler F."/>
        </authorList>
    </citation>
    <scope>NUCLEOTIDE SEQUENCE</scope>
</reference>
<organism evidence="1">
    <name type="scientific">bioreactor metagenome</name>
    <dbReference type="NCBI Taxonomy" id="1076179"/>
    <lineage>
        <taxon>unclassified sequences</taxon>
        <taxon>metagenomes</taxon>
        <taxon>ecological metagenomes</taxon>
    </lineage>
</organism>
<sequence length="58" mass="6282">MVLPMPPKRTFMGSSISFALNIGDRPPESVSSPARSDAMTVFPSEEVISVVNFKVVEV</sequence>
<gene>
    <name evidence="1" type="ORF">SDC9_174095</name>
</gene>